<keyword evidence="3" id="KW-1185">Reference proteome</keyword>
<protein>
    <submittedName>
        <fullName evidence="2">Uncharacterized protein</fullName>
    </submittedName>
</protein>
<gene>
    <name evidence="2" type="ORF">C7456_107183</name>
</gene>
<evidence type="ECO:0000313" key="2">
    <source>
        <dbReference type="EMBL" id="PWK86792.1"/>
    </source>
</evidence>
<feature type="compositionally biased region" description="Low complexity" evidence="1">
    <location>
        <begin position="52"/>
        <end position="61"/>
    </location>
</feature>
<dbReference type="RefSeq" id="WP_139942816.1">
    <property type="nucleotide sequence ID" value="NZ_MSZV01000014.1"/>
</dbReference>
<feature type="region of interest" description="Disordered" evidence="1">
    <location>
        <begin position="30"/>
        <end position="67"/>
    </location>
</feature>
<organism evidence="2 3">
    <name type="scientific">Fulvimonas soli</name>
    <dbReference type="NCBI Taxonomy" id="155197"/>
    <lineage>
        <taxon>Bacteria</taxon>
        <taxon>Pseudomonadati</taxon>
        <taxon>Pseudomonadota</taxon>
        <taxon>Gammaproteobacteria</taxon>
        <taxon>Lysobacterales</taxon>
        <taxon>Rhodanobacteraceae</taxon>
        <taxon>Fulvimonas</taxon>
    </lineage>
</organism>
<comment type="caution">
    <text evidence="2">The sequence shown here is derived from an EMBL/GenBank/DDBJ whole genome shotgun (WGS) entry which is preliminary data.</text>
</comment>
<dbReference type="EMBL" id="QGHC01000007">
    <property type="protein sequence ID" value="PWK86792.1"/>
    <property type="molecule type" value="Genomic_DNA"/>
</dbReference>
<dbReference type="Proteomes" id="UP000245812">
    <property type="component" value="Unassembled WGS sequence"/>
</dbReference>
<proteinExistence type="predicted"/>
<evidence type="ECO:0000313" key="3">
    <source>
        <dbReference type="Proteomes" id="UP000245812"/>
    </source>
</evidence>
<dbReference type="AlphaFoldDB" id="A0A316I044"/>
<evidence type="ECO:0000256" key="1">
    <source>
        <dbReference type="SAM" id="MobiDB-lite"/>
    </source>
</evidence>
<feature type="compositionally biased region" description="Low complexity" evidence="1">
    <location>
        <begin position="30"/>
        <end position="45"/>
    </location>
</feature>
<accession>A0A316I044</accession>
<sequence length="67" mass="6937">MSSPWTDLLFLHGYIHDPALARRLARTGDAAPGLGRKAPAGAAPARPDRAPVARPALRLAAESPEGG</sequence>
<reference evidence="2 3" key="1">
    <citation type="submission" date="2018-05" db="EMBL/GenBank/DDBJ databases">
        <title>Genomic Encyclopedia of Type Strains, Phase IV (KMG-IV): sequencing the most valuable type-strain genomes for metagenomic binning, comparative biology and taxonomic classification.</title>
        <authorList>
            <person name="Goeker M."/>
        </authorList>
    </citation>
    <scope>NUCLEOTIDE SEQUENCE [LARGE SCALE GENOMIC DNA]</scope>
    <source>
        <strain evidence="2 3">DSM 14263</strain>
    </source>
</reference>
<name>A0A316I044_9GAMM</name>